<protein>
    <recommendedName>
        <fullName evidence="1">STAS domain-containing protein</fullName>
    </recommendedName>
</protein>
<evidence type="ECO:0000259" key="1">
    <source>
        <dbReference type="PROSITE" id="PS50801"/>
    </source>
</evidence>
<dbReference type="Pfam" id="PF01740">
    <property type="entry name" value="STAS"/>
    <property type="match status" value="1"/>
</dbReference>
<dbReference type="PROSITE" id="PS50801">
    <property type="entry name" value="STAS"/>
    <property type="match status" value="1"/>
</dbReference>
<comment type="caution">
    <text evidence="2">The sequence shown here is derived from an EMBL/GenBank/DDBJ whole genome shotgun (WGS) entry which is preliminary data.</text>
</comment>
<dbReference type="SUPFAM" id="SSF52091">
    <property type="entry name" value="SpoIIaa-like"/>
    <property type="match status" value="1"/>
</dbReference>
<dbReference type="InterPro" id="IPR002645">
    <property type="entry name" value="STAS_dom"/>
</dbReference>
<proteinExistence type="predicted"/>
<gene>
    <name evidence="2" type="ORF">Ade02nite_39710</name>
</gene>
<feature type="domain" description="STAS" evidence="1">
    <location>
        <begin position="13"/>
        <end position="118"/>
    </location>
</feature>
<dbReference type="RefSeq" id="WP_203765524.1">
    <property type="nucleotide sequence ID" value="NZ_BAAABO010000019.1"/>
</dbReference>
<organism evidence="2 3">
    <name type="scientific">Paractinoplanes deccanensis</name>
    <dbReference type="NCBI Taxonomy" id="113561"/>
    <lineage>
        <taxon>Bacteria</taxon>
        <taxon>Bacillati</taxon>
        <taxon>Actinomycetota</taxon>
        <taxon>Actinomycetes</taxon>
        <taxon>Micromonosporales</taxon>
        <taxon>Micromonosporaceae</taxon>
        <taxon>Paractinoplanes</taxon>
    </lineage>
</organism>
<reference evidence="2 3" key="1">
    <citation type="submission" date="2021-01" db="EMBL/GenBank/DDBJ databases">
        <title>Whole genome shotgun sequence of Actinoplanes deccanensis NBRC 13994.</title>
        <authorList>
            <person name="Komaki H."/>
            <person name="Tamura T."/>
        </authorList>
    </citation>
    <scope>NUCLEOTIDE SEQUENCE [LARGE SCALE GENOMIC DNA]</scope>
    <source>
        <strain evidence="2 3">NBRC 13994</strain>
    </source>
</reference>
<dbReference type="Gene3D" id="3.30.750.24">
    <property type="entry name" value="STAS domain"/>
    <property type="match status" value="1"/>
</dbReference>
<accession>A0ABQ3Y628</accession>
<evidence type="ECO:0000313" key="3">
    <source>
        <dbReference type="Proteomes" id="UP000609879"/>
    </source>
</evidence>
<sequence>MTATTVDVETSPDGTLVIQPHGVLDADDAVELRRTLVHAVRHLRPLRLVLDLHDVADIDPINLGTLVAACFLGDDHQVAVFLDRSSPAIADRLSAAGVATHRLREVRVTPDGQALPAA</sequence>
<dbReference type="InterPro" id="IPR036513">
    <property type="entry name" value="STAS_dom_sf"/>
</dbReference>
<dbReference type="EMBL" id="BOMI01000076">
    <property type="protein sequence ID" value="GID75330.1"/>
    <property type="molecule type" value="Genomic_DNA"/>
</dbReference>
<name>A0ABQ3Y628_9ACTN</name>
<evidence type="ECO:0000313" key="2">
    <source>
        <dbReference type="EMBL" id="GID75330.1"/>
    </source>
</evidence>
<keyword evidence="3" id="KW-1185">Reference proteome</keyword>
<dbReference type="Proteomes" id="UP000609879">
    <property type="component" value="Unassembled WGS sequence"/>
</dbReference>